<keyword evidence="8" id="KW-0572">Peptidoglycan-anchor</keyword>
<evidence type="ECO:0000256" key="7">
    <source>
        <dbReference type="ARBA" id="ARBA00022801"/>
    </source>
</evidence>
<evidence type="ECO:0000313" key="18">
    <source>
        <dbReference type="Proteomes" id="UP000339690"/>
    </source>
</evidence>
<dbReference type="SUPFAM" id="SSF110221">
    <property type="entry name" value="AbfB domain"/>
    <property type="match status" value="1"/>
</dbReference>
<keyword evidence="18" id="KW-1185">Reference proteome</keyword>
<dbReference type="CDD" id="cd23265">
    <property type="entry name" value="beta-trefoil_ABD_ABFB-like"/>
    <property type="match status" value="1"/>
</dbReference>
<dbReference type="Gene3D" id="2.80.10.50">
    <property type="match status" value="1"/>
</dbReference>
<evidence type="ECO:0000256" key="4">
    <source>
        <dbReference type="ARBA" id="ARBA00022525"/>
    </source>
</evidence>
<keyword evidence="4" id="KW-0964">Secreted</keyword>
<evidence type="ECO:0000259" key="16">
    <source>
        <dbReference type="PROSITE" id="PS50847"/>
    </source>
</evidence>
<name>A0A5Q2TH88_9BACI</name>
<evidence type="ECO:0000256" key="5">
    <source>
        <dbReference type="ARBA" id="ARBA00022651"/>
    </source>
</evidence>
<dbReference type="CDD" id="cd18618">
    <property type="entry name" value="GH43_Xsa43E-like"/>
    <property type="match status" value="1"/>
</dbReference>
<dbReference type="EMBL" id="CP045915">
    <property type="protein sequence ID" value="QGH34025.1"/>
    <property type="molecule type" value="Genomic_DNA"/>
</dbReference>
<dbReference type="Proteomes" id="UP000339690">
    <property type="component" value="Chromosome"/>
</dbReference>
<keyword evidence="14" id="KW-1133">Transmembrane helix</keyword>
<reference evidence="17 18" key="1">
    <citation type="submission" date="2019-11" db="EMBL/GenBank/DDBJ databases">
        <title>Gracilibacillus salitolerans sp. nov., a moderate halophile isolated from a saline soil in northwest China.</title>
        <authorList>
            <person name="Gan L."/>
        </authorList>
    </citation>
    <scope>NUCLEOTIDE SEQUENCE [LARGE SCALE GENOMIC DNA]</scope>
    <source>
        <strain evidence="17 18">SCU50</strain>
    </source>
</reference>
<dbReference type="PROSITE" id="PS50847">
    <property type="entry name" value="GRAM_POS_ANCHORING"/>
    <property type="match status" value="1"/>
</dbReference>
<feature type="transmembrane region" description="Helical" evidence="14">
    <location>
        <begin position="705"/>
        <end position="726"/>
    </location>
</feature>
<keyword evidence="9" id="KW-0119">Carbohydrate metabolism</keyword>
<keyword evidence="10" id="KW-0326">Glycosidase</keyword>
<protein>
    <submittedName>
        <fullName evidence="17">Family 43 glycosylhydrolase</fullName>
    </submittedName>
</protein>
<evidence type="ECO:0000256" key="13">
    <source>
        <dbReference type="SAM" id="MobiDB-lite"/>
    </source>
</evidence>
<dbReference type="Pfam" id="PF04616">
    <property type="entry name" value="Glyco_hydro_43"/>
    <property type="match status" value="1"/>
</dbReference>
<comment type="subcellular location">
    <subcellularLocation>
        <location evidence="1">Secreted</location>
        <location evidence="1">Cell wall</location>
        <topology evidence="1">Peptidoglycan-anchor</topology>
    </subcellularLocation>
</comment>
<keyword evidence="7 17" id="KW-0378">Hydrolase</keyword>
<evidence type="ECO:0000313" key="17">
    <source>
        <dbReference type="EMBL" id="QGH34025.1"/>
    </source>
</evidence>
<evidence type="ECO:0000256" key="11">
    <source>
        <dbReference type="PIRSR" id="PIRSR606710-1"/>
    </source>
</evidence>
<dbReference type="InterPro" id="IPR036195">
    <property type="entry name" value="AbfB_ABD_sf"/>
</dbReference>
<dbReference type="AlphaFoldDB" id="A0A5Q2TH88"/>
<keyword evidence="5" id="KW-0858">Xylan degradation</keyword>
<evidence type="ECO:0000256" key="14">
    <source>
        <dbReference type="SAM" id="Phobius"/>
    </source>
</evidence>
<feature type="active site" description="Proton donor" evidence="11">
    <location>
        <position position="219"/>
    </location>
</feature>
<feature type="domain" description="Gram-positive cocci surface proteins LPxTG" evidence="16">
    <location>
        <begin position="698"/>
        <end position="734"/>
    </location>
</feature>
<dbReference type="InterPro" id="IPR007934">
    <property type="entry name" value="AbfB_ABD"/>
</dbReference>
<feature type="site" description="Important for catalytic activity, responsible for pKa modulation of the active site Glu and correct orientation of both the proton donor and substrate" evidence="12">
    <location>
        <position position="169"/>
    </location>
</feature>
<keyword evidence="3" id="KW-0134">Cell wall</keyword>
<dbReference type="KEGG" id="grc:GI584_08310"/>
<dbReference type="SUPFAM" id="SSF75005">
    <property type="entry name" value="Arabinanase/levansucrase/invertase"/>
    <property type="match status" value="1"/>
</dbReference>
<dbReference type="GO" id="GO:0046556">
    <property type="term" value="F:alpha-L-arabinofuranosidase activity"/>
    <property type="evidence" value="ECO:0007669"/>
    <property type="project" value="InterPro"/>
</dbReference>
<dbReference type="Gene3D" id="2.115.10.20">
    <property type="entry name" value="Glycosyl hydrolase domain, family 43"/>
    <property type="match status" value="1"/>
</dbReference>
<evidence type="ECO:0000256" key="3">
    <source>
        <dbReference type="ARBA" id="ARBA00022512"/>
    </source>
</evidence>
<evidence type="ECO:0000256" key="15">
    <source>
        <dbReference type="SAM" id="SignalP"/>
    </source>
</evidence>
<proteinExistence type="inferred from homology"/>
<keyword evidence="14" id="KW-0472">Membrane</keyword>
<dbReference type="GO" id="GO:0046373">
    <property type="term" value="P:L-arabinose metabolic process"/>
    <property type="evidence" value="ECO:0007669"/>
    <property type="project" value="InterPro"/>
</dbReference>
<feature type="active site" description="Proton acceptor" evidence="11">
    <location>
        <position position="37"/>
    </location>
</feature>
<keyword evidence="5" id="KW-0624">Polysaccharide degradation</keyword>
<dbReference type="Gene3D" id="2.60.40.1080">
    <property type="match status" value="1"/>
</dbReference>
<dbReference type="InterPro" id="IPR023296">
    <property type="entry name" value="Glyco_hydro_beta-prop_sf"/>
</dbReference>
<feature type="compositionally biased region" description="Acidic residues" evidence="13">
    <location>
        <begin position="653"/>
        <end position="670"/>
    </location>
</feature>
<gene>
    <name evidence="17" type="ORF">GI584_08310</name>
</gene>
<accession>A0A5Q2TH88</accession>
<comment type="similarity">
    <text evidence="2">Belongs to the glycosyl hydrolase 43 family.</text>
</comment>
<dbReference type="Pfam" id="PF05270">
    <property type="entry name" value="AbfB"/>
    <property type="match status" value="1"/>
</dbReference>
<evidence type="ECO:0000256" key="10">
    <source>
        <dbReference type="ARBA" id="ARBA00023295"/>
    </source>
</evidence>
<evidence type="ECO:0000256" key="1">
    <source>
        <dbReference type="ARBA" id="ARBA00004168"/>
    </source>
</evidence>
<feature type="compositionally biased region" description="Basic and acidic residues" evidence="13">
    <location>
        <begin position="675"/>
        <end position="694"/>
    </location>
</feature>
<dbReference type="Pfam" id="PF00746">
    <property type="entry name" value="Gram_pos_anchor"/>
    <property type="match status" value="1"/>
</dbReference>
<evidence type="ECO:0000256" key="12">
    <source>
        <dbReference type="PIRSR" id="PIRSR606710-2"/>
    </source>
</evidence>
<dbReference type="NCBIfam" id="TIGR01167">
    <property type="entry name" value="LPXTG_anchor"/>
    <property type="match status" value="1"/>
</dbReference>
<dbReference type="RefSeq" id="WP_153790932.1">
    <property type="nucleotide sequence ID" value="NZ_CP045915.1"/>
</dbReference>
<dbReference type="PANTHER" id="PTHR43772">
    <property type="entry name" value="ENDO-1,4-BETA-XYLANASE"/>
    <property type="match status" value="1"/>
</dbReference>
<feature type="region of interest" description="Disordered" evidence="13">
    <location>
        <begin position="647"/>
        <end position="696"/>
    </location>
</feature>
<dbReference type="PANTHER" id="PTHR43772:SF2">
    <property type="entry name" value="PUTATIVE (AFU_ORTHOLOGUE AFUA_2G04480)-RELATED"/>
    <property type="match status" value="1"/>
</dbReference>
<feature type="signal peptide" evidence="15">
    <location>
        <begin position="1"/>
        <end position="25"/>
    </location>
</feature>
<dbReference type="InterPro" id="IPR019931">
    <property type="entry name" value="LPXTG_anchor"/>
</dbReference>
<keyword evidence="14" id="KW-0812">Transmembrane</keyword>
<feature type="chain" id="PRO_5024297451" evidence="15">
    <location>
        <begin position="26"/>
        <end position="734"/>
    </location>
</feature>
<dbReference type="InterPro" id="IPR006710">
    <property type="entry name" value="Glyco_hydro_43"/>
</dbReference>
<evidence type="ECO:0000256" key="9">
    <source>
        <dbReference type="ARBA" id="ARBA00023277"/>
    </source>
</evidence>
<dbReference type="GO" id="GO:0045493">
    <property type="term" value="P:xylan catabolic process"/>
    <property type="evidence" value="ECO:0007669"/>
    <property type="project" value="UniProtKB-KW"/>
</dbReference>
<evidence type="ECO:0000256" key="8">
    <source>
        <dbReference type="ARBA" id="ARBA00023088"/>
    </source>
</evidence>
<organism evidence="17 18">
    <name type="scientific">Gracilibacillus salitolerans</name>
    <dbReference type="NCBI Taxonomy" id="2663022"/>
    <lineage>
        <taxon>Bacteria</taxon>
        <taxon>Bacillati</taxon>
        <taxon>Bacillota</taxon>
        <taxon>Bacilli</taxon>
        <taxon>Bacillales</taxon>
        <taxon>Bacillaceae</taxon>
        <taxon>Gracilibacillus</taxon>
    </lineage>
</organism>
<evidence type="ECO:0000256" key="2">
    <source>
        <dbReference type="ARBA" id="ARBA00009865"/>
    </source>
</evidence>
<keyword evidence="6 15" id="KW-0732">Signal</keyword>
<evidence type="ECO:0000256" key="6">
    <source>
        <dbReference type="ARBA" id="ARBA00022729"/>
    </source>
</evidence>
<dbReference type="InterPro" id="IPR052176">
    <property type="entry name" value="Glycosyl_Hydrlase_43_Enz"/>
</dbReference>
<sequence>MYKKILGLLLALTFISIVTTSSVHADNPIIKDEFSADPAAITHDGKVYLYTGHDEAETSGNDYVLKEWSIYSSENLKDWELEGRVPRGIFDWAVNDTAWASQTIEKDGKFYWYTTVENGDGSAPGMAIGVAVSDHPVTGWEDAIGGPLVKSTDTENPSNMGSWSWDDIDPTVFIDDDGQAYLYWGNTHVYYAKLKDNMMELDGDIHRFDIQNMPGTFTEAPWLHKQDGIYYLLYAMNFPEELVYATSDSPEGPWVYSGKLMDELPFTGTSHPAVLEFEGETYMVYHNAALPTGGDYRRSVAIEKLHFTPEGKIRKVIPTASGITHDSFAIESYDKSSYIRHLNNSLRVDPLEGDTYDFKWHIVDGLAGNGEGSLSFQSENNPGFYLVRDDSSLSLEKHDGTNSFEERATFREVPGLADDSWNSYQTFHDSLYLSIASDNTLQLVAEDSIADEANATFRMMNADAKGVSVSEDEVVILEDSTTTVSAKVLPDDALRREVEVYVENDEIIDVASAYQAETGETNVTIKGKQEGVTTVTISTLDGNHQAIIDVEVKQIETTSSSLEDVIVSASSETKNVQITGTLGETAGKNVTLKVESPNGEVDYLDQVSSNDAGEFSIAFMLKSELTGDYHVLIGANDNEPYETTFTIKTQDSADTDNDQMESPTENDGDNNDPSGSDHDSSTDQGQKNDSEKQANQDLPNTATNLFNLILIGGILILLGLIATLVVRKRKEETR</sequence>